<proteinExistence type="predicted"/>
<feature type="region of interest" description="Disordered" evidence="1">
    <location>
        <begin position="12"/>
        <end position="68"/>
    </location>
</feature>
<organism evidence="2 5">
    <name type="scientific">Streptomyces rubradiris</name>
    <name type="common">Streptomyces achromogenes subsp. rubradiris</name>
    <dbReference type="NCBI Taxonomy" id="285531"/>
    <lineage>
        <taxon>Bacteria</taxon>
        <taxon>Bacillati</taxon>
        <taxon>Actinomycetota</taxon>
        <taxon>Actinomycetes</taxon>
        <taxon>Kitasatosporales</taxon>
        <taxon>Streptomycetaceae</taxon>
        <taxon>Streptomyces</taxon>
    </lineage>
</organism>
<accession>A0ABQ3RAP4</accession>
<comment type="caution">
    <text evidence="2">The sequence shown here is derived from an EMBL/GenBank/DDBJ whole genome shotgun (WGS) entry which is preliminary data.</text>
</comment>
<name>A0ABQ3RAP4_STRRR</name>
<evidence type="ECO:0000313" key="5">
    <source>
        <dbReference type="Proteomes" id="UP000646738"/>
    </source>
</evidence>
<dbReference type="EMBL" id="BNEA01000021">
    <property type="protein sequence ID" value="GHI58339.1"/>
    <property type="molecule type" value="Genomic_DNA"/>
</dbReference>
<keyword evidence="5" id="KW-1185">Reference proteome</keyword>
<protein>
    <submittedName>
        <fullName evidence="2">Uncharacterized protein</fullName>
    </submittedName>
</protein>
<dbReference type="EMBL" id="BNEA01000018">
    <property type="protein sequence ID" value="GHI58182.1"/>
    <property type="molecule type" value="Genomic_DNA"/>
</dbReference>
<gene>
    <name evidence="2" type="ORF">Srubr_27630</name>
    <name evidence="3" type="ORF">Srubr_80280</name>
    <name evidence="4" type="ORF">Srubr_81850</name>
</gene>
<sequence>MPCILSPAVRDLLKRRSPTGPHDGYQAPRLLTRARDDAARHLPRHSMQNTGVRRPPTRPAAHNREGHA</sequence>
<evidence type="ECO:0000313" key="2">
    <source>
        <dbReference type="EMBL" id="GHI52917.1"/>
    </source>
</evidence>
<evidence type="ECO:0000256" key="1">
    <source>
        <dbReference type="SAM" id="MobiDB-lite"/>
    </source>
</evidence>
<reference evidence="5" key="2">
    <citation type="submission" date="2023-07" db="EMBL/GenBank/DDBJ databases">
        <title>Whole genome shotgun sequence of Streptomyces achromogenes subsp. rubradiris NBRC 14000.</title>
        <authorList>
            <person name="Komaki H."/>
            <person name="Tamura T."/>
        </authorList>
    </citation>
    <scope>NUCLEOTIDE SEQUENCE [LARGE SCALE GENOMIC DNA]</scope>
    <source>
        <strain evidence="3 5">NBRC 14000</strain>
    </source>
</reference>
<dbReference type="EMBL" id="BNEA01000015">
    <property type="protein sequence ID" value="GHI52917.1"/>
    <property type="molecule type" value="Genomic_DNA"/>
</dbReference>
<evidence type="ECO:0000313" key="3">
    <source>
        <dbReference type="EMBL" id="GHI58182.1"/>
    </source>
</evidence>
<evidence type="ECO:0000313" key="4">
    <source>
        <dbReference type="EMBL" id="GHI58339.1"/>
    </source>
</evidence>
<reference evidence="2" key="1">
    <citation type="submission" date="2020-09" db="EMBL/GenBank/DDBJ databases">
        <title>Whole genome shotgun sequence of Streptomyces achromogenes subsp. rubradiris NBRC 14000.</title>
        <authorList>
            <person name="Komaki H."/>
            <person name="Tamura T."/>
        </authorList>
    </citation>
    <scope>NUCLEOTIDE SEQUENCE</scope>
    <source>
        <strain evidence="2">NBRC 14000</strain>
    </source>
</reference>
<dbReference type="Proteomes" id="UP000646738">
    <property type="component" value="Unassembled WGS sequence"/>
</dbReference>